<gene>
    <name evidence="11" type="ORF">LKD70_05585</name>
</gene>
<dbReference type="RefSeq" id="WP_227707051.1">
    <property type="nucleotide sequence ID" value="NZ_JAJEQX010000007.1"/>
</dbReference>
<dbReference type="InterPro" id="IPR041546">
    <property type="entry name" value="ClpA/ClpB_AAA_lid"/>
</dbReference>
<dbReference type="InterPro" id="IPR019489">
    <property type="entry name" value="Clp_ATPase_C"/>
</dbReference>
<dbReference type="EMBL" id="JAJEQX010000007">
    <property type="protein sequence ID" value="MCC2253910.1"/>
    <property type="molecule type" value="Genomic_DNA"/>
</dbReference>
<dbReference type="SUPFAM" id="SSF81923">
    <property type="entry name" value="Double Clp-N motif"/>
    <property type="match status" value="1"/>
</dbReference>
<evidence type="ECO:0000259" key="10">
    <source>
        <dbReference type="PROSITE" id="PS51903"/>
    </source>
</evidence>
<name>A0ABS8FV41_9FIRM</name>
<sequence length="903" mass="100893">MEINLNLFSQRSMKLFQSALRFVTRMKHGFIGSEHLLWALSRERGEAGAALRRNGLDKEIIEEYLHQYDMDAKADGNFHAVQISEEAEQVLHIAERRAKARGHNHVEPEDLLTGILDAGECAASQLMISLEADPEEIRRYLGGNSSALPEVTEEHDKVPGVSEYGAPEDSATEDGEALPGAEGIPFGNVYGDPQSREEKTVHRSPRSGNGNTSRRNAQSRAENMSRRNVQGRNEDSPDVSDDEEQEISVMEKYGTDITEKAREGAFDPVIGRENVIERIVQILSRRTKNNPVLTGEPGVGKTAVVEGLAQRIADGRIPANLRTKRIVSLDLVGMLSGARFRGDFEERMKNFLEEAEADGDVILFIDELHMIMGAGAGASETMDAANILKPVLARGGLQVIGATTLKEYRRHIEKDAAFERRFQPVDVEEPDQEDAVRILMGLKGKYEAFHGLSISDEAVRAAVELSVRYIQDRFLPDKAVDLMDEAASRIKTRGLTTPPYLTALEEEIRRVRKEKKHAAEIQEYERAAVLRDRQNELVRELADKQARWQKEQCSRVEAEDIAEVVSSWTGIPVTMLTEDEARKLRSLEDTLHSRVIGQGDAVAAVARAIRRGRTGVADPERPTGSFLFLGPTGVGKTELCRAMAEAMFHDENAMIRLDMSEYMEQYTVSKLVGSPPGYVGYEEGGQLTELVRKKPYSIILFDEIEKAHPDVWNALLQILDDGRLTDSQGRTVSFKNTIIVMTSNIGAREITGKSSLGFAVSDRSEEERREDNIRARVMEAVKMTFRPEFINRLDEVIVFHPLGKEDVRRIADIQVNRLTERMEKQGVYIHVDKSASELLAEKGFDPAYGARPLKRAVQSMLQNAVADCILDEKPLPEDELVVTADGGEIRVSVERRKHGEYAV</sequence>
<evidence type="ECO:0000256" key="4">
    <source>
        <dbReference type="ARBA" id="ARBA00023186"/>
    </source>
</evidence>
<dbReference type="Gene3D" id="3.40.50.300">
    <property type="entry name" value="P-loop containing nucleotide triphosphate hydrolases"/>
    <property type="match status" value="2"/>
</dbReference>
<dbReference type="Gene3D" id="1.10.1780.10">
    <property type="entry name" value="Clp, N-terminal domain"/>
    <property type="match status" value="1"/>
</dbReference>
<organism evidence="11 12">
    <name type="scientific">Ruminococcus turbiniformis</name>
    <dbReference type="NCBI Taxonomy" id="2881258"/>
    <lineage>
        <taxon>Bacteria</taxon>
        <taxon>Bacillati</taxon>
        <taxon>Bacillota</taxon>
        <taxon>Clostridia</taxon>
        <taxon>Eubacteriales</taxon>
        <taxon>Oscillospiraceae</taxon>
        <taxon>Ruminococcus</taxon>
    </lineage>
</organism>
<comment type="similarity">
    <text evidence="6">Belongs to the ClpA/ClpB family.</text>
</comment>
<dbReference type="InterPro" id="IPR050130">
    <property type="entry name" value="ClpA_ClpB"/>
</dbReference>
<dbReference type="PRINTS" id="PR00300">
    <property type="entry name" value="CLPPROTEASEA"/>
</dbReference>
<dbReference type="Gene3D" id="4.10.860.10">
    <property type="entry name" value="UVR domain"/>
    <property type="match status" value="1"/>
</dbReference>
<keyword evidence="3 6" id="KW-0067">ATP-binding</keyword>
<keyword evidence="12" id="KW-1185">Reference proteome</keyword>
<accession>A0ABS8FV41</accession>
<dbReference type="PROSITE" id="PS50151">
    <property type="entry name" value="UVR"/>
    <property type="match status" value="1"/>
</dbReference>
<dbReference type="InterPro" id="IPR001943">
    <property type="entry name" value="UVR_dom"/>
</dbReference>
<dbReference type="SMART" id="SM00382">
    <property type="entry name" value="AAA"/>
    <property type="match status" value="2"/>
</dbReference>
<dbReference type="SUPFAM" id="SSF52540">
    <property type="entry name" value="P-loop containing nucleoside triphosphate hydrolases"/>
    <property type="match status" value="2"/>
</dbReference>
<dbReference type="PROSITE" id="PS00871">
    <property type="entry name" value="CLPAB_2"/>
    <property type="match status" value="1"/>
</dbReference>
<evidence type="ECO:0000313" key="11">
    <source>
        <dbReference type="EMBL" id="MCC2253910.1"/>
    </source>
</evidence>
<evidence type="ECO:0000256" key="1">
    <source>
        <dbReference type="ARBA" id="ARBA00022737"/>
    </source>
</evidence>
<feature type="domain" description="UVR" evidence="9">
    <location>
        <begin position="505"/>
        <end position="540"/>
    </location>
</feature>
<evidence type="ECO:0000256" key="7">
    <source>
        <dbReference type="SAM" id="Coils"/>
    </source>
</evidence>
<evidence type="ECO:0000259" key="9">
    <source>
        <dbReference type="PROSITE" id="PS50151"/>
    </source>
</evidence>
<feature type="compositionally biased region" description="Acidic residues" evidence="8">
    <location>
        <begin position="236"/>
        <end position="246"/>
    </location>
</feature>
<feature type="coiled-coil region" evidence="7">
    <location>
        <begin position="501"/>
        <end position="551"/>
    </location>
</feature>
<dbReference type="Proteomes" id="UP001198151">
    <property type="component" value="Unassembled WGS sequence"/>
</dbReference>
<dbReference type="Pfam" id="PF02861">
    <property type="entry name" value="Clp_N"/>
    <property type="match status" value="1"/>
</dbReference>
<evidence type="ECO:0000256" key="5">
    <source>
        <dbReference type="PROSITE-ProRule" id="PRU01251"/>
    </source>
</evidence>
<feature type="domain" description="Clp R" evidence="10">
    <location>
        <begin position="5"/>
        <end position="147"/>
    </location>
</feature>
<dbReference type="SMART" id="SM01086">
    <property type="entry name" value="ClpB_D2-small"/>
    <property type="match status" value="1"/>
</dbReference>
<dbReference type="PANTHER" id="PTHR11638">
    <property type="entry name" value="ATP-DEPENDENT CLP PROTEASE"/>
    <property type="match status" value="1"/>
</dbReference>
<keyword evidence="1 5" id="KW-0677">Repeat</keyword>
<dbReference type="PROSITE" id="PS51903">
    <property type="entry name" value="CLP_R"/>
    <property type="match status" value="1"/>
</dbReference>
<dbReference type="InterPro" id="IPR028299">
    <property type="entry name" value="ClpA/B_CS2"/>
</dbReference>
<dbReference type="InterPro" id="IPR001270">
    <property type="entry name" value="ClpA/B"/>
</dbReference>
<dbReference type="Pfam" id="PF00004">
    <property type="entry name" value="AAA"/>
    <property type="match status" value="1"/>
</dbReference>
<dbReference type="InterPro" id="IPR004176">
    <property type="entry name" value="Clp_R_N"/>
</dbReference>
<evidence type="ECO:0000256" key="6">
    <source>
        <dbReference type="RuleBase" id="RU004432"/>
    </source>
</evidence>
<dbReference type="Pfam" id="PF07724">
    <property type="entry name" value="AAA_2"/>
    <property type="match status" value="1"/>
</dbReference>
<dbReference type="Pfam" id="PF17871">
    <property type="entry name" value="AAA_lid_9"/>
    <property type="match status" value="1"/>
</dbReference>
<dbReference type="CDD" id="cd19499">
    <property type="entry name" value="RecA-like_ClpB_Hsp104-like"/>
    <property type="match status" value="1"/>
</dbReference>
<evidence type="ECO:0000256" key="2">
    <source>
        <dbReference type="ARBA" id="ARBA00022741"/>
    </source>
</evidence>
<keyword evidence="4 6" id="KW-0143">Chaperone</keyword>
<proteinExistence type="inferred from homology"/>
<dbReference type="PANTHER" id="PTHR11638:SF175">
    <property type="entry name" value="ATP-DEPENDENT CLP PROTEASE, ATP-BINDING SUBUNIT CLPC"/>
    <property type="match status" value="1"/>
</dbReference>
<evidence type="ECO:0000256" key="3">
    <source>
        <dbReference type="ARBA" id="ARBA00022840"/>
    </source>
</evidence>
<protein>
    <submittedName>
        <fullName evidence="11">AAA family ATPase</fullName>
    </submittedName>
</protein>
<dbReference type="InterPro" id="IPR018368">
    <property type="entry name" value="ClpA/B_CS1"/>
</dbReference>
<reference evidence="11 12" key="1">
    <citation type="submission" date="2021-10" db="EMBL/GenBank/DDBJ databases">
        <title>Anaerobic single-cell dispensing facilitates the cultivation of human gut bacteria.</title>
        <authorList>
            <person name="Afrizal A."/>
        </authorList>
    </citation>
    <scope>NUCLEOTIDE SEQUENCE [LARGE SCALE GENOMIC DNA]</scope>
    <source>
        <strain evidence="11 12">CLA-AA-H200</strain>
    </source>
</reference>
<dbReference type="InterPro" id="IPR003593">
    <property type="entry name" value="AAA+_ATPase"/>
</dbReference>
<dbReference type="InterPro" id="IPR027417">
    <property type="entry name" value="P-loop_NTPase"/>
</dbReference>
<keyword evidence="7" id="KW-0175">Coiled coil</keyword>
<comment type="caution">
    <text evidence="11">The sequence shown here is derived from an EMBL/GenBank/DDBJ whole genome shotgun (WGS) entry which is preliminary data.</text>
</comment>
<evidence type="ECO:0000313" key="12">
    <source>
        <dbReference type="Proteomes" id="UP001198151"/>
    </source>
</evidence>
<dbReference type="PROSITE" id="PS00870">
    <property type="entry name" value="CLPAB_1"/>
    <property type="match status" value="1"/>
</dbReference>
<dbReference type="Gene3D" id="1.10.8.60">
    <property type="match status" value="2"/>
</dbReference>
<feature type="compositionally biased region" description="Polar residues" evidence="8">
    <location>
        <begin position="206"/>
        <end position="231"/>
    </location>
</feature>
<dbReference type="InterPro" id="IPR036628">
    <property type="entry name" value="Clp_N_dom_sf"/>
</dbReference>
<keyword evidence="2 6" id="KW-0547">Nucleotide-binding</keyword>
<dbReference type="Pfam" id="PF10431">
    <property type="entry name" value="ClpB_D2-small"/>
    <property type="match status" value="1"/>
</dbReference>
<dbReference type="InterPro" id="IPR003959">
    <property type="entry name" value="ATPase_AAA_core"/>
</dbReference>
<evidence type="ECO:0000256" key="8">
    <source>
        <dbReference type="SAM" id="MobiDB-lite"/>
    </source>
</evidence>
<dbReference type="CDD" id="cd00009">
    <property type="entry name" value="AAA"/>
    <property type="match status" value="1"/>
</dbReference>
<feature type="region of interest" description="Disordered" evidence="8">
    <location>
        <begin position="143"/>
        <end position="246"/>
    </location>
</feature>